<evidence type="ECO:0000313" key="1">
    <source>
        <dbReference type="EMBL" id="NDV13839.1"/>
    </source>
</evidence>
<protein>
    <submittedName>
        <fullName evidence="1">Uncharacterized protein</fullName>
    </submittedName>
</protein>
<organism evidence="1 2">
    <name type="scientific">Crenobacter caeni</name>
    <dbReference type="NCBI Taxonomy" id="2705474"/>
    <lineage>
        <taxon>Bacteria</taxon>
        <taxon>Pseudomonadati</taxon>
        <taxon>Pseudomonadota</taxon>
        <taxon>Betaproteobacteria</taxon>
        <taxon>Neisseriales</taxon>
        <taxon>Neisseriaceae</taxon>
        <taxon>Crenobacter</taxon>
    </lineage>
</organism>
<accession>A0A6B2KV08</accession>
<dbReference type="AlphaFoldDB" id="A0A6B2KV08"/>
<name>A0A6B2KV08_9NEIS</name>
<sequence length="147" mass="16554">MQRQTEQLVKKFRAALESTPRNGLRTTLGCTDFPSACCDDASLLLAAYLNDNGVIGSTRVSGVNGGKHKELRSHVWLLCSGFIIDITADQFTSYKIDPVFVNKKSTFHKTFEIKSEGPADFRIKFRDDPKWLSSFENDYKIVLSNVK</sequence>
<reference evidence="1 2" key="1">
    <citation type="submission" date="2020-02" db="EMBL/GenBank/DDBJ databases">
        <authorList>
            <person name="Yang Z."/>
        </authorList>
    </citation>
    <scope>NUCLEOTIDE SEQUENCE [LARGE SCALE GENOMIC DNA]</scope>
    <source>
        <strain evidence="1 2">HX-7-9</strain>
    </source>
</reference>
<dbReference type="EMBL" id="JAAGAA010000013">
    <property type="protein sequence ID" value="NDV13839.1"/>
    <property type="molecule type" value="Genomic_DNA"/>
</dbReference>
<dbReference type="Proteomes" id="UP000482578">
    <property type="component" value="Unassembled WGS sequence"/>
</dbReference>
<comment type="caution">
    <text evidence="1">The sequence shown here is derived from an EMBL/GenBank/DDBJ whole genome shotgun (WGS) entry which is preliminary data.</text>
</comment>
<dbReference type="RefSeq" id="WP_163317168.1">
    <property type="nucleotide sequence ID" value="NZ_JAAGAA010000013.1"/>
</dbReference>
<evidence type="ECO:0000313" key="2">
    <source>
        <dbReference type="Proteomes" id="UP000482578"/>
    </source>
</evidence>
<keyword evidence="2" id="KW-1185">Reference proteome</keyword>
<proteinExistence type="predicted"/>
<gene>
    <name evidence="1" type="ORF">GZH52_13770</name>
</gene>